<dbReference type="PANTHER" id="PTHR22550:SF14">
    <property type="entry name" value="VWFA DOMAIN-CONTAINING PROTEIN"/>
    <property type="match status" value="1"/>
</dbReference>
<dbReference type="SUPFAM" id="SSF53300">
    <property type="entry name" value="vWA-like"/>
    <property type="match status" value="1"/>
</dbReference>
<comment type="caution">
    <text evidence="5">The sequence shown here is derived from an EMBL/GenBank/DDBJ whole genome shotgun (WGS) entry which is preliminary data.</text>
</comment>
<evidence type="ECO:0000313" key="6">
    <source>
        <dbReference type="Proteomes" id="UP000628710"/>
    </source>
</evidence>
<feature type="compositionally biased region" description="Basic and acidic residues" evidence="2">
    <location>
        <begin position="475"/>
        <end position="503"/>
    </location>
</feature>
<dbReference type="PROSITE" id="PS50293">
    <property type="entry name" value="TPR_REGION"/>
    <property type="match status" value="1"/>
</dbReference>
<sequence length="571" mass="65028">MTLFELIHFARPYWLIFIPLTLLVVIFTRTTGSTKNALNTVVDEKLLVHLNYKNEQASSHSWLGVVTILLCWLGLAGISWTKAPTTMFENTSKTVFVVDQSLSMYATDIKPNRQTQLKQSIRDILQQSKEGDIALVAFAGEAFVISPFSQDRETITHFLLALEPIIMPVYGSNLTSGIKSALSLNQDSSAPMHLIVLTDSLDDKDQQQISALLADKNIKLDLIAIGTPKGAFIKLPDGRILKQNGKNVIPNTPLEALEELTDKLGGNFYQGRLSRQEVASITNKKRDNKQTQQADNKSINWTEQGHWFALPFLLWLALQFRKGALMLLLLGIFTLPSQKLMASPLDWFMTQDQKAQQAVDQGNWQQADELFQLPEWKAASSYALKNYPETIASLEKIDRNAAANYNLGNALALAGKTREAMQAYEKALEQDPSFKEAKDNLDYLKQQEKQQQKRQSDNKKQDSQQGQKQNQPSANDKKDQNQQPDSKKDNKKNEKQDNKKASEDNEEDGDQDKQPSLEEAQKQKEDKQALNQWLRQIQDDPGLLLQRKLWYLHQERRNENRYKQEDGLNPW</sequence>
<organism evidence="5 6">
    <name type="scientific">Marinomonas transparens</name>
    <dbReference type="NCBI Taxonomy" id="2795388"/>
    <lineage>
        <taxon>Bacteria</taxon>
        <taxon>Pseudomonadati</taxon>
        <taxon>Pseudomonadota</taxon>
        <taxon>Gammaproteobacteria</taxon>
        <taxon>Oceanospirillales</taxon>
        <taxon>Oceanospirillaceae</taxon>
        <taxon>Marinomonas</taxon>
    </lineage>
</organism>
<feature type="region of interest" description="Disordered" evidence="2">
    <location>
        <begin position="446"/>
        <end position="543"/>
    </location>
</feature>
<dbReference type="PROSITE" id="PS50005">
    <property type="entry name" value="TPR"/>
    <property type="match status" value="1"/>
</dbReference>
<dbReference type="InterPro" id="IPR036465">
    <property type="entry name" value="vWFA_dom_sf"/>
</dbReference>
<dbReference type="InterPro" id="IPR011990">
    <property type="entry name" value="TPR-like_helical_dom_sf"/>
</dbReference>
<dbReference type="EMBL" id="JAEMNX010000018">
    <property type="protein sequence ID" value="MBJ7538837.1"/>
    <property type="molecule type" value="Genomic_DNA"/>
</dbReference>
<keyword evidence="3" id="KW-0472">Membrane</keyword>
<feature type="transmembrane region" description="Helical" evidence="3">
    <location>
        <begin position="12"/>
        <end position="28"/>
    </location>
</feature>
<dbReference type="InterPro" id="IPR050768">
    <property type="entry name" value="UPF0353/GerABKA_families"/>
</dbReference>
<dbReference type="SMART" id="SM00028">
    <property type="entry name" value="TPR"/>
    <property type="match status" value="1"/>
</dbReference>
<keyword evidence="3" id="KW-0812">Transmembrane</keyword>
<dbReference type="InterPro" id="IPR019734">
    <property type="entry name" value="TPR_rpt"/>
</dbReference>
<gene>
    <name evidence="5" type="ORF">I8J31_14210</name>
</gene>
<feature type="repeat" description="TPR" evidence="1">
    <location>
        <begin position="401"/>
        <end position="434"/>
    </location>
</feature>
<dbReference type="Gene3D" id="3.40.50.410">
    <property type="entry name" value="von Willebrand factor, type A domain"/>
    <property type="match status" value="1"/>
</dbReference>
<evidence type="ECO:0000256" key="2">
    <source>
        <dbReference type="SAM" id="MobiDB-lite"/>
    </source>
</evidence>
<dbReference type="SUPFAM" id="SSF48452">
    <property type="entry name" value="TPR-like"/>
    <property type="match status" value="1"/>
</dbReference>
<evidence type="ECO:0000256" key="3">
    <source>
        <dbReference type="SAM" id="Phobius"/>
    </source>
</evidence>
<dbReference type="AlphaFoldDB" id="A0A934N2J8"/>
<dbReference type="SMART" id="SM00327">
    <property type="entry name" value="VWA"/>
    <property type="match status" value="1"/>
</dbReference>
<dbReference type="Pfam" id="PF00515">
    <property type="entry name" value="TPR_1"/>
    <property type="match status" value="1"/>
</dbReference>
<proteinExistence type="predicted"/>
<dbReference type="Gene3D" id="1.25.40.10">
    <property type="entry name" value="Tetratricopeptide repeat domain"/>
    <property type="match status" value="1"/>
</dbReference>
<dbReference type="PANTHER" id="PTHR22550">
    <property type="entry name" value="SPORE GERMINATION PROTEIN"/>
    <property type="match status" value="1"/>
</dbReference>
<keyword evidence="3" id="KW-1133">Transmembrane helix</keyword>
<accession>A0A934N2J8</accession>
<evidence type="ECO:0000256" key="1">
    <source>
        <dbReference type="PROSITE-ProRule" id="PRU00339"/>
    </source>
</evidence>
<dbReference type="Pfam" id="PF13519">
    <property type="entry name" value="VWA_2"/>
    <property type="match status" value="1"/>
</dbReference>
<feature type="compositionally biased region" description="Basic and acidic residues" evidence="2">
    <location>
        <begin position="511"/>
        <end position="528"/>
    </location>
</feature>
<name>A0A934N2J8_9GAMM</name>
<keyword evidence="1" id="KW-0802">TPR repeat</keyword>
<evidence type="ECO:0000259" key="4">
    <source>
        <dbReference type="PROSITE" id="PS50234"/>
    </source>
</evidence>
<dbReference type="InterPro" id="IPR002035">
    <property type="entry name" value="VWF_A"/>
</dbReference>
<dbReference type="PROSITE" id="PS50234">
    <property type="entry name" value="VWFA"/>
    <property type="match status" value="1"/>
</dbReference>
<reference evidence="5" key="1">
    <citation type="submission" date="2020-12" db="EMBL/GenBank/DDBJ databases">
        <title>Marinomonas arctica sp. nov., a psychrotolerant bacterium isolated from the Arctic.</title>
        <authorList>
            <person name="Zhang Y."/>
        </authorList>
    </citation>
    <scope>NUCLEOTIDE SEQUENCE</scope>
    <source>
        <strain evidence="5">C1424</strain>
    </source>
</reference>
<evidence type="ECO:0000313" key="5">
    <source>
        <dbReference type="EMBL" id="MBJ7538837.1"/>
    </source>
</evidence>
<feature type="transmembrane region" description="Helical" evidence="3">
    <location>
        <begin position="62"/>
        <end position="80"/>
    </location>
</feature>
<feature type="domain" description="VWFA" evidence="4">
    <location>
        <begin position="93"/>
        <end position="264"/>
    </location>
</feature>
<protein>
    <submittedName>
        <fullName evidence="5">VWA domain-containing protein</fullName>
    </submittedName>
</protein>
<feature type="compositionally biased region" description="Basic and acidic residues" evidence="2">
    <location>
        <begin position="446"/>
        <end position="462"/>
    </location>
</feature>
<dbReference type="Proteomes" id="UP000628710">
    <property type="component" value="Unassembled WGS sequence"/>
</dbReference>
<keyword evidence="6" id="KW-1185">Reference proteome</keyword>
<dbReference type="RefSeq" id="WP_199469244.1">
    <property type="nucleotide sequence ID" value="NZ_JAEMNX010000018.1"/>
</dbReference>